<comment type="similarity">
    <text evidence="1">Belongs to the leucine-binding protein family.</text>
</comment>
<evidence type="ECO:0000313" key="8">
    <source>
        <dbReference type="Proteomes" id="UP000297966"/>
    </source>
</evidence>
<evidence type="ECO:0000256" key="4">
    <source>
        <dbReference type="ARBA" id="ARBA00022970"/>
    </source>
</evidence>
<dbReference type="CDD" id="cd19985">
    <property type="entry name" value="PBP1_ABC_HAAT-like"/>
    <property type="match status" value="1"/>
</dbReference>
<reference evidence="7 8" key="1">
    <citation type="submission" date="2019-03" db="EMBL/GenBank/DDBJ databases">
        <title>Bradyrhizobium diversity isolated from nodules of Chamaecrista fasciculata.</title>
        <authorList>
            <person name="Klepa M.S."/>
            <person name="Urquiaga M.O."/>
            <person name="Hungria M."/>
            <person name="Delamuta J.R."/>
        </authorList>
    </citation>
    <scope>NUCLEOTIDE SEQUENCE [LARGE SCALE GENOMIC DNA]</scope>
    <source>
        <strain evidence="7 8">CNPSo 3448</strain>
    </source>
</reference>
<dbReference type="InterPro" id="IPR000709">
    <property type="entry name" value="Leu_Ile_Val-bd"/>
</dbReference>
<keyword evidence="4" id="KW-0029">Amino-acid transport</keyword>
<dbReference type="PRINTS" id="PR00337">
    <property type="entry name" value="LEUILEVALBP"/>
</dbReference>
<dbReference type="EMBL" id="SPQT01000048">
    <property type="protein sequence ID" value="TFV37840.1"/>
    <property type="molecule type" value="Genomic_DNA"/>
</dbReference>
<name>A0A4Y9L2M6_9BRAD</name>
<feature type="transmembrane region" description="Helical" evidence="5">
    <location>
        <begin position="696"/>
        <end position="712"/>
    </location>
</feature>
<feature type="transmembrane region" description="Helical" evidence="5">
    <location>
        <begin position="732"/>
        <end position="752"/>
    </location>
</feature>
<dbReference type="GO" id="GO:0005230">
    <property type="term" value="F:extracellular ligand-gated monoatomic ion channel activity"/>
    <property type="evidence" value="ECO:0007669"/>
    <property type="project" value="InterPro"/>
</dbReference>
<evidence type="ECO:0000256" key="1">
    <source>
        <dbReference type="ARBA" id="ARBA00010062"/>
    </source>
</evidence>
<dbReference type="InterPro" id="IPR036734">
    <property type="entry name" value="Neur_chan_lig-bd_sf"/>
</dbReference>
<feature type="domain" description="Leucine-binding protein" evidence="6">
    <location>
        <begin position="38"/>
        <end position="341"/>
    </location>
</feature>
<dbReference type="Gene3D" id="1.20.58.390">
    <property type="entry name" value="Neurotransmitter-gated ion-channel transmembrane domain"/>
    <property type="match status" value="1"/>
</dbReference>
<keyword evidence="8" id="KW-1185">Reference proteome</keyword>
<organism evidence="7 8">
    <name type="scientific">Bradyrhizobium niftali</name>
    <dbReference type="NCBI Taxonomy" id="2560055"/>
    <lineage>
        <taxon>Bacteria</taxon>
        <taxon>Pseudomonadati</taxon>
        <taxon>Pseudomonadota</taxon>
        <taxon>Alphaproteobacteria</taxon>
        <taxon>Hyphomicrobiales</taxon>
        <taxon>Nitrobacteraceae</taxon>
        <taxon>Bradyrhizobium</taxon>
    </lineage>
</organism>
<protein>
    <submittedName>
        <fullName evidence="7">Amino acid ABC transporter substrate-binding protein</fullName>
    </submittedName>
</protein>
<evidence type="ECO:0000256" key="2">
    <source>
        <dbReference type="ARBA" id="ARBA00022448"/>
    </source>
</evidence>
<evidence type="ECO:0000256" key="3">
    <source>
        <dbReference type="ARBA" id="ARBA00022729"/>
    </source>
</evidence>
<dbReference type="InterPro" id="IPR038050">
    <property type="entry name" value="Neuro_actylchol_rec"/>
</dbReference>
<dbReference type="Pfam" id="PF13458">
    <property type="entry name" value="Peripla_BP_6"/>
    <property type="match status" value="1"/>
</dbReference>
<dbReference type="Proteomes" id="UP000297966">
    <property type="component" value="Unassembled WGS sequence"/>
</dbReference>
<gene>
    <name evidence="7" type="ORF">E4K65_43380</name>
</gene>
<dbReference type="PANTHER" id="PTHR47151">
    <property type="entry name" value="LEU/ILE/VAL-BINDING ABC TRANSPORTER SUBUNIT"/>
    <property type="match status" value="1"/>
</dbReference>
<keyword evidence="5" id="KW-1133">Transmembrane helix</keyword>
<keyword evidence="2" id="KW-0813">Transport</keyword>
<dbReference type="Gene3D" id="3.40.50.2300">
    <property type="match status" value="2"/>
</dbReference>
<comment type="caution">
    <text evidence="7">The sequence shown here is derived from an EMBL/GenBank/DDBJ whole genome shotgun (WGS) entry which is preliminary data.</text>
</comment>
<dbReference type="GO" id="GO:0016020">
    <property type="term" value="C:membrane"/>
    <property type="evidence" value="ECO:0007669"/>
    <property type="project" value="InterPro"/>
</dbReference>
<accession>A0A4Y9L2M6</accession>
<dbReference type="SUPFAM" id="SSF53822">
    <property type="entry name" value="Periplasmic binding protein-like I"/>
    <property type="match status" value="1"/>
</dbReference>
<dbReference type="OrthoDB" id="9791590at2"/>
<dbReference type="PANTHER" id="PTHR47151:SF2">
    <property type="entry name" value="AMINO ACID BINDING PROTEIN"/>
    <property type="match status" value="1"/>
</dbReference>
<evidence type="ECO:0000256" key="5">
    <source>
        <dbReference type="SAM" id="Phobius"/>
    </source>
</evidence>
<dbReference type="AlphaFoldDB" id="A0A4Y9L2M6"/>
<dbReference type="GO" id="GO:0006865">
    <property type="term" value="P:amino acid transport"/>
    <property type="evidence" value="ECO:0007669"/>
    <property type="project" value="UniProtKB-KW"/>
</dbReference>
<keyword evidence="5" id="KW-0472">Membrane</keyword>
<dbReference type="InterPro" id="IPR028082">
    <property type="entry name" value="Peripla_BP_I"/>
</dbReference>
<keyword evidence="3" id="KW-0732">Signal</keyword>
<feature type="transmembrane region" description="Helical" evidence="5">
    <location>
        <begin position="633"/>
        <end position="654"/>
    </location>
</feature>
<dbReference type="InterPro" id="IPR028081">
    <property type="entry name" value="Leu-bd"/>
</dbReference>
<sequence>MRGSTMKPRLRMWLAVVAGVALVLAVAWAVILWTRPEPIRIAFANSLSGPSAPAGTESLVATQLAIDEVNAKGGVNGRLIELVLFDDASDPAVARANAQAIADSPCVAVLGHYLSSTSLAAAPVYKAARVPALTGSAAADDLTSTNDYYFRALAPVSAQARSVAEHLRAVMKEPKVRLVHTRDSYGKSFARGFAAAYPAEQLHVFGLDVAAGQIGSMDGALEAAAQEPGPGVIVVGAAPDFSPDIIKALRRHGIKGTIIASQGAARESYLQNFANEPEEKSHPGFFSENLYAASSLMFDSAGVAAQAFAVDYKAKAGTSPSWVAGGAYDAARLMIDALKRAAVHHRFMGQGIQKRSDSKVADRDRVRVALAAIDSPKSAVVGLTGRLYFNANRDIPRPIRMGFFHYGRFVTAPQQLVRIDQPDGIDLAAEQEKGHVIAFEDRRYWIQRVVYTGIDIIRVSRIDVKQNSFNVDFYLWMRFAGDDEAQTHVEFPALLDRGAFDPARPIQAGHEDGLSYRLYRVNGDFKARFDLHDYPFDTQQLHLHFQNTERRRELITYVIDRFGLRLADDGSSRAEDGAYSGLPLWRFLGLTYFVESLSSGSTLGKASLFGAEARTEFAGFDATIMLRRSSAIYMLKNLLPLFLLVLVVFATLFFPETMFRERVTIPVTSILASAVLLVAVNSQIGDVGYTVVVEEMFYIFFVLCLMAMLAGYRHEKLRDAGRKRVAVVSDHVAQIIYAGTVLAIIVVLYRRYAV</sequence>
<proteinExistence type="inferred from homology"/>
<evidence type="ECO:0000259" key="6">
    <source>
        <dbReference type="Pfam" id="PF13458"/>
    </source>
</evidence>
<keyword evidence="5" id="KW-0812">Transmembrane</keyword>
<dbReference type="Gene3D" id="2.70.170.10">
    <property type="entry name" value="Neurotransmitter-gated ion-channel ligand-binding domain"/>
    <property type="match status" value="1"/>
</dbReference>
<feature type="transmembrane region" description="Helical" evidence="5">
    <location>
        <begin position="663"/>
        <end position="684"/>
    </location>
</feature>
<evidence type="ECO:0000313" key="7">
    <source>
        <dbReference type="EMBL" id="TFV37840.1"/>
    </source>
</evidence>